<evidence type="ECO:0000256" key="4">
    <source>
        <dbReference type="SAM" id="MobiDB-lite"/>
    </source>
</evidence>
<evidence type="ECO:0000313" key="7">
    <source>
        <dbReference type="Proteomes" id="UP000050465"/>
    </source>
</evidence>
<proteinExistence type="predicted"/>
<dbReference type="InterPro" id="IPR001845">
    <property type="entry name" value="HTH_ArsR_DNA-bd_dom"/>
</dbReference>
<dbReference type="EMBL" id="LJZR01000017">
    <property type="protein sequence ID" value="KPQ34779.1"/>
    <property type="molecule type" value="Genomic_DNA"/>
</dbReference>
<feature type="domain" description="HTH arsR-type" evidence="5">
    <location>
        <begin position="53"/>
        <end position="146"/>
    </location>
</feature>
<dbReference type="STRING" id="1666911.HLUCCA11_13715"/>
<dbReference type="InterPro" id="IPR036388">
    <property type="entry name" value="WH-like_DNA-bd_sf"/>
</dbReference>
<keyword evidence="1" id="KW-0805">Transcription regulation</keyword>
<dbReference type="InterPro" id="IPR011991">
    <property type="entry name" value="ArsR-like_HTH"/>
</dbReference>
<dbReference type="PANTHER" id="PTHR43132:SF6">
    <property type="entry name" value="HTH-TYPE TRANSCRIPTIONAL REPRESSOR CZRA"/>
    <property type="match status" value="1"/>
</dbReference>
<evidence type="ECO:0000256" key="1">
    <source>
        <dbReference type="ARBA" id="ARBA00023015"/>
    </source>
</evidence>
<sequence length="146" mass="16074">MASANPASSANPANPKKDTRSNPSGQSASADAPICKTSLVNLEKVRQVQPEVLTTEKAQRMAELFSALSDPHRLKLLSALAEQELCVCDLAAAVKMGESAVSHQLRVLRSQHLVKYRRQGRNVYYSMADDHIMTIYRVVAEHLDET</sequence>
<dbReference type="GO" id="GO:0003700">
    <property type="term" value="F:DNA-binding transcription factor activity"/>
    <property type="evidence" value="ECO:0007669"/>
    <property type="project" value="InterPro"/>
</dbReference>
<dbReference type="CDD" id="cd00090">
    <property type="entry name" value="HTH_ARSR"/>
    <property type="match status" value="1"/>
</dbReference>
<dbReference type="PANTHER" id="PTHR43132">
    <property type="entry name" value="ARSENICAL RESISTANCE OPERON REPRESSOR ARSR-RELATED"/>
    <property type="match status" value="1"/>
</dbReference>
<evidence type="ECO:0000256" key="3">
    <source>
        <dbReference type="ARBA" id="ARBA00023163"/>
    </source>
</evidence>
<reference evidence="6 7" key="1">
    <citation type="submission" date="2015-09" db="EMBL/GenBank/DDBJ databases">
        <title>Identification and resolution of microdiversity through metagenomic sequencing of parallel consortia.</title>
        <authorList>
            <person name="Nelson W.C."/>
            <person name="Romine M.F."/>
            <person name="Lindemann S.R."/>
        </authorList>
    </citation>
    <scope>NUCLEOTIDE SEQUENCE [LARGE SCALE GENOMIC DNA]</scope>
    <source>
        <strain evidence="6">Ana</strain>
    </source>
</reference>
<dbReference type="PROSITE" id="PS50987">
    <property type="entry name" value="HTH_ARSR_2"/>
    <property type="match status" value="1"/>
</dbReference>
<evidence type="ECO:0000259" key="5">
    <source>
        <dbReference type="PROSITE" id="PS50987"/>
    </source>
</evidence>
<feature type="compositionally biased region" description="Low complexity" evidence="4">
    <location>
        <begin position="1"/>
        <end position="14"/>
    </location>
</feature>
<evidence type="ECO:0000313" key="6">
    <source>
        <dbReference type="EMBL" id="KPQ34779.1"/>
    </source>
</evidence>
<dbReference type="InterPro" id="IPR036390">
    <property type="entry name" value="WH_DNA-bd_sf"/>
</dbReference>
<dbReference type="SUPFAM" id="SSF46785">
    <property type="entry name" value="Winged helix' DNA-binding domain"/>
    <property type="match status" value="1"/>
</dbReference>
<dbReference type="SMART" id="SM00418">
    <property type="entry name" value="HTH_ARSR"/>
    <property type="match status" value="1"/>
</dbReference>
<dbReference type="AlphaFoldDB" id="A0A0P8DEX3"/>
<keyword evidence="2" id="KW-0238">DNA-binding</keyword>
<accession>A0A0P8DEX3</accession>
<dbReference type="NCBIfam" id="NF033788">
    <property type="entry name" value="HTH_metalloreg"/>
    <property type="match status" value="1"/>
</dbReference>
<protein>
    <submittedName>
        <fullName evidence="6">Putative transcriptional regulator</fullName>
    </submittedName>
</protein>
<comment type="caution">
    <text evidence="6">The sequence shown here is derived from an EMBL/GenBank/DDBJ whole genome shotgun (WGS) entry which is preliminary data.</text>
</comment>
<name>A0A0P8DEX3_9CYAN</name>
<organism evidence="6 7">
    <name type="scientific">Phormidesmis priestleyi Ana</name>
    <dbReference type="NCBI Taxonomy" id="1666911"/>
    <lineage>
        <taxon>Bacteria</taxon>
        <taxon>Bacillati</taxon>
        <taxon>Cyanobacteriota</taxon>
        <taxon>Cyanophyceae</taxon>
        <taxon>Leptolyngbyales</taxon>
        <taxon>Leptolyngbyaceae</taxon>
        <taxon>Phormidesmis</taxon>
    </lineage>
</organism>
<dbReference type="PRINTS" id="PR00778">
    <property type="entry name" value="HTHARSR"/>
</dbReference>
<dbReference type="Pfam" id="PF01022">
    <property type="entry name" value="HTH_5"/>
    <property type="match status" value="1"/>
</dbReference>
<feature type="region of interest" description="Disordered" evidence="4">
    <location>
        <begin position="1"/>
        <end position="31"/>
    </location>
</feature>
<dbReference type="PATRIC" id="fig|1666911.3.peg.1519"/>
<dbReference type="Gene3D" id="1.10.10.10">
    <property type="entry name" value="Winged helix-like DNA-binding domain superfamily/Winged helix DNA-binding domain"/>
    <property type="match status" value="1"/>
</dbReference>
<dbReference type="GO" id="GO:0003677">
    <property type="term" value="F:DNA binding"/>
    <property type="evidence" value="ECO:0007669"/>
    <property type="project" value="UniProtKB-KW"/>
</dbReference>
<dbReference type="Proteomes" id="UP000050465">
    <property type="component" value="Unassembled WGS sequence"/>
</dbReference>
<dbReference type="InterPro" id="IPR051011">
    <property type="entry name" value="Metal_resp_trans_reg"/>
</dbReference>
<keyword evidence="3" id="KW-0804">Transcription</keyword>
<evidence type="ECO:0000256" key="2">
    <source>
        <dbReference type="ARBA" id="ARBA00023125"/>
    </source>
</evidence>
<gene>
    <name evidence="6" type="ORF">HLUCCA11_13715</name>
</gene>